<reference evidence="2 3" key="1">
    <citation type="submission" date="2020-05" db="EMBL/GenBank/DDBJ databases">
        <title>Draft Genome Sequences of Sphingomonas sp. Isolated from the International Space Station.</title>
        <authorList>
            <person name="Bijlani S."/>
            <person name="Singh N.K."/>
            <person name="Mason C.E."/>
            <person name="Wang C.C."/>
            <person name="Venkateswaran K."/>
        </authorList>
    </citation>
    <scope>NUCLEOTIDE SEQUENCE [LARGE SCALE GENOMIC DNA]</scope>
    <source>
        <strain evidence="2 3">FKI-L5-BR-P1</strain>
    </source>
</reference>
<sequence>MPVEEADIAPWFDQPGGGKQYWLVDPADVKERYSVQDAIDKSSYD</sequence>
<dbReference type="Pfam" id="PF14021">
    <property type="entry name" value="TNT"/>
    <property type="match status" value="1"/>
</dbReference>
<dbReference type="EMBL" id="JABEOU010000014">
    <property type="protein sequence ID" value="NNG56495.1"/>
    <property type="molecule type" value="Genomic_DNA"/>
</dbReference>
<evidence type="ECO:0000313" key="2">
    <source>
        <dbReference type="EMBL" id="NNG56495.1"/>
    </source>
</evidence>
<feature type="domain" description="TNT" evidence="1">
    <location>
        <begin position="1"/>
        <end position="38"/>
    </location>
</feature>
<accession>A0A7Y2KMJ5</accession>
<protein>
    <submittedName>
        <fullName evidence="2">Glycohydrolase toxin TNT-related protein</fullName>
    </submittedName>
</protein>
<gene>
    <name evidence="2" type="ORF">HKX06_03745</name>
</gene>
<name>A0A7Y2KMJ5_SPHPI</name>
<comment type="caution">
    <text evidence="2">The sequence shown here is derived from an EMBL/GenBank/DDBJ whole genome shotgun (WGS) entry which is preliminary data.</text>
</comment>
<evidence type="ECO:0000313" key="3">
    <source>
        <dbReference type="Proteomes" id="UP000550136"/>
    </source>
</evidence>
<evidence type="ECO:0000259" key="1">
    <source>
        <dbReference type="Pfam" id="PF14021"/>
    </source>
</evidence>
<proteinExistence type="predicted"/>
<dbReference type="InterPro" id="IPR025331">
    <property type="entry name" value="TNT"/>
</dbReference>
<dbReference type="Proteomes" id="UP000550136">
    <property type="component" value="Unassembled WGS sequence"/>
</dbReference>
<organism evidence="2 3">
    <name type="scientific">Sphingomonas paucimobilis</name>
    <name type="common">Pseudomonas paucimobilis</name>
    <dbReference type="NCBI Taxonomy" id="13689"/>
    <lineage>
        <taxon>Bacteria</taxon>
        <taxon>Pseudomonadati</taxon>
        <taxon>Pseudomonadota</taxon>
        <taxon>Alphaproteobacteria</taxon>
        <taxon>Sphingomonadales</taxon>
        <taxon>Sphingomonadaceae</taxon>
        <taxon>Sphingomonas</taxon>
    </lineage>
</organism>
<keyword evidence="2" id="KW-0378">Hydrolase</keyword>
<dbReference type="AlphaFoldDB" id="A0A7Y2KMJ5"/>
<dbReference type="GO" id="GO:0050135">
    <property type="term" value="F:NADP+ nucleosidase activity"/>
    <property type="evidence" value="ECO:0007669"/>
    <property type="project" value="InterPro"/>
</dbReference>